<name>A0ABR1YFE1_9PEZI</name>
<gene>
    <name evidence="2" type="ORF">HDK90DRAFT_65755</name>
</gene>
<dbReference type="InterPro" id="IPR024983">
    <property type="entry name" value="CHAT_dom"/>
</dbReference>
<keyword evidence="3" id="KW-1185">Reference proteome</keyword>
<dbReference type="InterPro" id="IPR011990">
    <property type="entry name" value="TPR-like_helical_dom_sf"/>
</dbReference>
<protein>
    <submittedName>
        <fullName evidence="2">CHAT domain-containing protein</fullName>
    </submittedName>
</protein>
<dbReference type="SUPFAM" id="SSF48452">
    <property type="entry name" value="TPR-like"/>
    <property type="match status" value="1"/>
</dbReference>
<feature type="domain" description="CHAT" evidence="1">
    <location>
        <begin position="786"/>
        <end position="1083"/>
    </location>
</feature>
<dbReference type="EMBL" id="JBBWRZ010000010">
    <property type="protein sequence ID" value="KAK8227679.1"/>
    <property type="molecule type" value="Genomic_DNA"/>
</dbReference>
<proteinExistence type="predicted"/>
<evidence type="ECO:0000313" key="2">
    <source>
        <dbReference type="EMBL" id="KAK8227679.1"/>
    </source>
</evidence>
<dbReference type="Proteomes" id="UP001492380">
    <property type="component" value="Unassembled WGS sequence"/>
</dbReference>
<sequence>MTWMLGHGLNKRFEKHQRQETDLERSICLFNTWLRDAPEKHFERPFVLCNLATAFQLRFEISKDRKHLEEALQQARKALDLSALDPNLHLAYLRTVEEQLRHLWLNFEEMDVLEKLIQIQRDVLQESTSRDDKDKWYYMNDLGKSLLASFWRTKNLEHLREVLPLARAACDGIPEGYDVRVVFTYLAIVLEESIDTDLLPLSELDECFEFLRKAMSKNPIEANRRTRVLCKLIIRHIEAYEEGLGDNHLHSAVAFQKEVTDLSPDDDQNSLLRPRALAICLASLSERTGQQSYLDEAIKISRNALDFQSSPDEEKAAMAQSLAGNLVRRYKASSSAVADLEEAVSRARDAVRWTAITNSWRAARMGTLGMALAALFDRTRQHEYIDEAINCTKETIRCSVYKDNEGIVFCNFSMELRKRYNALHSEDDRIEALKFAKKAVESTSKEHTYYPYVISNLADQISWEFMLTRDSPNPAFEKLQEAIELDRLALASTPETHADWSDYAYSLGINYMRFAEYTKNKEVAQVQRDKSIEAFKKALKASSGPLSKRVWGGRRAMVALMVQERWAEANEVSKETMNLLSHTSLRSMSREDMQHTLKWLSVLSRYSAAASLSSGEAPEEAIATLQMGRGLISGALIGSRADLSILNAVDPKISSEYQDVVDQLSKQRISKPEIDPVLYRQNLMDRLSSVEEHIRTLPGLSRFQLPASGEELKGLASEGPLVFFSVTRFRSDAFIVTTDKIGAIPLPLLQESDLDKHSEAIVGDDRITVCKATQRRKSNVRLAKILIWLWNVAVKPILDHLGFPSRPGIAAAELPRVWWVASGLMGLMPLHAAGSQWEESGENTASRVVSSYVHTIKALAYSREQTKRRSEPTSRSILAVESPGVPEAGWVELNTKQEMVAIRDASLAAGVPSAILSRPTASAVLESLRGNTIAHFACHGSPDYLDPSKMSLVLCKDARTPDLLAVSQLFDEKHEHAELAYLSACCTAQQYNLGLLEEGIHLGSAFQLMGFPSVIATLWEADDTAAADVAAAFYRRLLKRDGSEGHVARCLHDALVELRAQPFVRRKKKSEDILAWAPFIHIGI</sequence>
<dbReference type="Pfam" id="PF12770">
    <property type="entry name" value="CHAT"/>
    <property type="match status" value="1"/>
</dbReference>
<evidence type="ECO:0000313" key="3">
    <source>
        <dbReference type="Proteomes" id="UP001492380"/>
    </source>
</evidence>
<organism evidence="2 3">
    <name type="scientific">Phyllosticta capitalensis</name>
    <dbReference type="NCBI Taxonomy" id="121624"/>
    <lineage>
        <taxon>Eukaryota</taxon>
        <taxon>Fungi</taxon>
        <taxon>Dikarya</taxon>
        <taxon>Ascomycota</taxon>
        <taxon>Pezizomycotina</taxon>
        <taxon>Dothideomycetes</taxon>
        <taxon>Dothideomycetes incertae sedis</taxon>
        <taxon>Botryosphaeriales</taxon>
        <taxon>Phyllostictaceae</taxon>
        <taxon>Phyllosticta</taxon>
    </lineage>
</organism>
<comment type="caution">
    <text evidence="2">The sequence shown here is derived from an EMBL/GenBank/DDBJ whole genome shotgun (WGS) entry which is preliminary data.</text>
</comment>
<evidence type="ECO:0000259" key="1">
    <source>
        <dbReference type="Pfam" id="PF12770"/>
    </source>
</evidence>
<reference evidence="2 3" key="1">
    <citation type="submission" date="2024-04" db="EMBL/GenBank/DDBJ databases">
        <title>Phyllosticta paracitricarpa is synonymous to the EU quarantine fungus P. citricarpa based on phylogenomic analyses.</title>
        <authorList>
            <consortium name="Lawrence Berkeley National Laboratory"/>
            <person name="Van Ingen-Buijs V.A."/>
            <person name="Van Westerhoven A.C."/>
            <person name="Haridas S."/>
            <person name="Skiadas P."/>
            <person name="Martin F."/>
            <person name="Groenewald J.Z."/>
            <person name="Crous P.W."/>
            <person name="Seidl M.F."/>
        </authorList>
    </citation>
    <scope>NUCLEOTIDE SEQUENCE [LARGE SCALE GENOMIC DNA]</scope>
    <source>
        <strain evidence="2 3">CBS 123374</strain>
    </source>
</reference>
<dbReference type="Gene3D" id="1.25.40.10">
    <property type="entry name" value="Tetratricopeptide repeat domain"/>
    <property type="match status" value="1"/>
</dbReference>
<accession>A0ABR1YFE1</accession>